<dbReference type="Gene3D" id="2.130.10.10">
    <property type="entry name" value="YVTN repeat-like/Quinoprotein amine dehydrogenase"/>
    <property type="match status" value="3"/>
</dbReference>
<dbReference type="Proteomes" id="UP000037069">
    <property type="component" value="Unassembled WGS sequence"/>
</dbReference>
<dbReference type="PROSITE" id="PS00678">
    <property type="entry name" value="WD_REPEATS_1"/>
    <property type="match status" value="1"/>
</dbReference>
<dbReference type="Pfam" id="PF00400">
    <property type="entry name" value="WD40"/>
    <property type="match status" value="6"/>
</dbReference>
<organism evidence="14 15">
    <name type="scientific">Lucilia cuprina</name>
    <name type="common">Green bottle fly</name>
    <name type="synonym">Australian sheep blowfly</name>
    <dbReference type="NCBI Taxonomy" id="7375"/>
    <lineage>
        <taxon>Eukaryota</taxon>
        <taxon>Metazoa</taxon>
        <taxon>Ecdysozoa</taxon>
        <taxon>Arthropoda</taxon>
        <taxon>Hexapoda</taxon>
        <taxon>Insecta</taxon>
        <taxon>Pterygota</taxon>
        <taxon>Neoptera</taxon>
        <taxon>Endopterygota</taxon>
        <taxon>Diptera</taxon>
        <taxon>Brachycera</taxon>
        <taxon>Muscomorpha</taxon>
        <taxon>Oestroidea</taxon>
        <taxon>Calliphoridae</taxon>
        <taxon>Luciliinae</taxon>
        <taxon>Lucilia</taxon>
    </lineage>
</organism>
<evidence type="ECO:0000256" key="13">
    <source>
        <dbReference type="PROSITE-ProRule" id="PRU00221"/>
    </source>
</evidence>
<keyword evidence="6" id="KW-0282">Flagellum</keyword>
<protein>
    <recommendedName>
        <fullName evidence="10">Cilia- and flagella-associated protein 52</fullName>
    </recommendedName>
</protein>
<keyword evidence="5" id="KW-0677">Repeat</keyword>
<dbReference type="PANTHER" id="PTHR13720">
    <property type="entry name" value="WD-40 REPEAT PROTEIN"/>
    <property type="match status" value="1"/>
</dbReference>
<reference evidence="14 15" key="1">
    <citation type="journal article" date="2015" name="Nat. Commun.">
        <title>Lucilia cuprina genome unlocks parasitic fly biology to underpin future interventions.</title>
        <authorList>
            <person name="Anstead C.A."/>
            <person name="Korhonen P.K."/>
            <person name="Young N.D."/>
            <person name="Hall R.S."/>
            <person name="Jex A.R."/>
            <person name="Murali S.C."/>
            <person name="Hughes D.S."/>
            <person name="Lee S.F."/>
            <person name="Perry T."/>
            <person name="Stroehlein A.J."/>
            <person name="Ansell B.R."/>
            <person name="Breugelmans B."/>
            <person name="Hofmann A."/>
            <person name="Qu J."/>
            <person name="Dugan S."/>
            <person name="Lee S.L."/>
            <person name="Chao H."/>
            <person name="Dinh H."/>
            <person name="Han Y."/>
            <person name="Doddapaneni H.V."/>
            <person name="Worley K.C."/>
            <person name="Muzny D.M."/>
            <person name="Ioannidis P."/>
            <person name="Waterhouse R.M."/>
            <person name="Zdobnov E.M."/>
            <person name="James P.J."/>
            <person name="Bagnall N.H."/>
            <person name="Kotze A.C."/>
            <person name="Gibbs R.A."/>
            <person name="Richards S."/>
            <person name="Batterham P."/>
            <person name="Gasser R.B."/>
        </authorList>
    </citation>
    <scope>NUCLEOTIDE SEQUENCE [LARGE SCALE GENOMIC DNA]</scope>
    <source>
        <strain evidence="14 15">LS</strain>
        <tissue evidence="14">Full body</tissue>
    </source>
</reference>
<comment type="subcellular location">
    <subcellularLocation>
        <location evidence="1">Cell projection</location>
        <location evidence="1">Cilium</location>
        <location evidence="1">Flagellum</location>
    </subcellularLocation>
    <subcellularLocation>
        <location evidence="2">Cytoplasm</location>
    </subcellularLocation>
</comment>
<evidence type="ECO:0000256" key="1">
    <source>
        <dbReference type="ARBA" id="ARBA00004230"/>
    </source>
</evidence>
<feature type="repeat" description="WD" evidence="13">
    <location>
        <begin position="621"/>
        <end position="654"/>
    </location>
</feature>
<gene>
    <name evidence="14" type="ORF">FF38_10871</name>
</gene>
<evidence type="ECO:0000256" key="9">
    <source>
        <dbReference type="ARBA" id="ARBA00029456"/>
    </source>
</evidence>
<comment type="similarity">
    <text evidence="9">Belongs to the CFAP52 family.</text>
</comment>
<dbReference type="InterPro" id="IPR001680">
    <property type="entry name" value="WD40_rpt"/>
</dbReference>
<keyword evidence="15" id="KW-1185">Reference proteome</keyword>
<proteinExistence type="inferred from homology"/>
<keyword evidence="3" id="KW-0963">Cytoplasm</keyword>
<dbReference type="PROSITE" id="PS50082">
    <property type="entry name" value="WD_REPEATS_2"/>
    <property type="match status" value="4"/>
</dbReference>
<dbReference type="AlphaFoldDB" id="A0A0L0CNT2"/>
<keyword evidence="7" id="KW-0969">Cilium</keyword>
<evidence type="ECO:0000256" key="12">
    <source>
        <dbReference type="ARBA" id="ARBA00047117"/>
    </source>
</evidence>
<evidence type="ECO:0000256" key="4">
    <source>
        <dbReference type="ARBA" id="ARBA00022574"/>
    </source>
</evidence>
<name>A0A0L0CNT2_LUCCU</name>
<comment type="subunit">
    <text evidence="12">Microtubule inner protein component of sperm flagellar doublet microtubules. Interacts with BRCA2. Interacts with the CCT chaperonin complex. Interacts with HSP70. Interacts with AK8. Interacts with CFAP45. Interacts with DNAI1. Interacts with IQDC.</text>
</comment>
<evidence type="ECO:0000256" key="2">
    <source>
        <dbReference type="ARBA" id="ARBA00004496"/>
    </source>
</evidence>
<dbReference type="STRING" id="7375.A0A0L0CNT2"/>
<dbReference type="SMART" id="SM00320">
    <property type="entry name" value="WD40"/>
    <property type="match status" value="10"/>
</dbReference>
<evidence type="ECO:0000256" key="11">
    <source>
        <dbReference type="ARBA" id="ARBA00046056"/>
    </source>
</evidence>
<dbReference type="SUPFAM" id="SSF69322">
    <property type="entry name" value="Tricorn protease domain 2"/>
    <property type="match status" value="1"/>
</dbReference>
<dbReference type="PROSITE" id="PS50294">
    <property type="entry name" value="WD_REPEATS_REGION"/>
    <property type="match status" value="3"/>
</dbReference>
<feature type="repeat" description="WD" evidence="13">
    <location>
        <begin position="451"/>
        <end position="485"/>
    </location>
</feature>
<accession>A0A0L0CNT2</accession>
<feature type="repeat" description="WD" evidence="13">
    <location>
        <begin position="495"/>
        <end position="536"/>
    </location>
</feature>
<keyword evidence="8" id="KW-0966">Cell projection</keyword>
<dbReference type="GO" id="GO:0005930">
    <property type="term" value="C:axoneme"/>
    <property type="evidence" value="ECO:0007669"/>
    <property type="project" value="UniProtKB-ARBA"/>
</dbReference>
<dbReference type="InterPro" id="IPR015943">
    <property type="entry name" value="WD40/YVTN_repeat-like_dom_sf"/>
</dbReference>
<dbReference type="InterPro" id="IPR036322">
    <property type="entry name" value="WD40_repeat_dom_sf"/>
</dbReference>
<evidence type="ECO:0000256" key="5">
    <source>
        <dbReference type="ARBA" id="ARBA00022737"/>
    </source>
</evidence>
<keyword evidence="4 13" id="KW-0853">WD repeat</keyword>
<dbReference type="InterPro" id="IPR019775">
    <property type="entry name" value="WD40_repeat_CS"/>
</dbReference>
<evidence type="ECO:0000256" key="3">
    <source>
        <dbReference type="ARBA" id="ARBA00022490"/>
    </source>
</evidence>
<dbReference type="GO" id="GO:0031514">
    <property type="term" value="C:motile cilium"/>
    <property type="evidence" value="ECO:0007669"/>
    <property type="project" value="UniProtKB-SubCell"/>
</dbReference>
<comment type="caution">
    <text evidence="14">The sequence shown here is derived from an EMBL/GenBank/DDBJ whole genome shotgun (WGS) entry which is preliminary data.</text>
</comment>
<evidence type="ECO:0000313" key="14">
    <source>
        <dbReference type="EMBL" id="KNC34008.1"/>
    </source>
</evidence>
<sequence>MTEILEPKESVKRLEPRAIFGINGKVAFGLHLHPDGQHIVFPLGTKIGICNTKTNKQEFVGGHTNNVSCLDLSRSGRYMASGQINHMGFPGYVILYDFAERREIVRHDLHKVRVQSICFTAQDKYMISAGGRDDGTIIVFDIETLSPICRSVGARSINGNALVVRALFKNPLYFLSVGDRHLRVWSIHREMKKLNVHDVYVGKQQRLYISVCVDRNDDFAYIGTQTGDVVKISLNCYDTINVVKPGHFASMMGAYGTHNIRKPYGKDCDRYINGLRVVHIVGDGLLLMGAGDGVVELVEERRDIKDNVFKNYPNPTWPMLKTLKKTKVNGSITSLVEINPIEYYIATESNEIYLLNIKLFTLKLLKTSHKKAVHNIAFPKNLSSVFATAGYETIRIWSTKRYQELLRIMVYNFQCAAIEFSYDGSSIISAWNDGVIRAFTPIRGRLIYAIPNAHNKGCSALAISSNGRVLVTGGIEGQVRVWKIEPFRQSLLGVLKDHSGPITSLDFNKSDTEVISASSDGSCVIWDVNRLTRKTVITANTQFMTAKYFPTGVQVLTCGTDGRISYWSVYNGGLIRELQGSSKSSVNFVAINATGDYFVSVGSDQKVKLWDYNKGIVVAQGSEHASAVKSAAFSPCRKFFVTGCTDGAIIIWNVPQEYWGNNNPPQLHLCNSAEVKSVKSEPRIPSSARSHQSQQKENIDGLVAKTPKNDVYCIECPPVNMNKKPEEICNVVSDVRKC</sequence>
<feature type="repeat" description="WD" evidence="13">
    <location>
        <begin position="579"/>
        <end position="620"/>
    </location>
</feature>
<dbReference type="OrthoDB" id="6252103at2759"/>
<dbReference type="InterPro" id="IPR050630">
    <property type="entry name" value="WD_repeat_EMAP"/>
</dbReference>
<evidence type="ECO:0000256" key="8">
    <source>
        <dbReference type="ARBA" id="ARBA00023273"/>
    </source>
</evidence>
<dbReference type="FunFam" id="2.130.10.10:FF:001320">
    <property type="entry name" value="Predicted protein"/>
    <property type="match status" value="1"/>
</dbReference>
<dbReference type="OMA" id="RIMVYNF"/>
<dbReference type="SUPFAM" id="SSF50978">
    <property type="entry name" value="WD40 repeat-like"/>
    <property type="match status" value="1"/>
</dbReference>
<evidence type="ECO:0000256" key="6">
    <source>
        <dbReference type="ARBA" id="ARBA00022846"/>
    </source>
</evidence>
<dbReference type="EMBL" id="JRES01000122">
    <property type="protein sequence ID" value="KNC34008.1"/>
    <property type="molecule type" value="Genomic_DNA"/>
</dbReference>
<evidence type="ECO:0000313" key="15">
    <source>
        <dbReference type="Proteomes" id="UP000037069"/>
    </source>
</evidence>
<evidence type="ECO:0000256" key="7">
    <source>
        <dbReference type="ARBA" id="ARBA00023069"/>
    </source>
</evidence>
<evidence type="ECO:0000256" key="10">
    <source>
        <dbReference type="ARBA" id="ARBA00029552"/>
    </source>
</evidence>
<comment type="function">
    <text evidence="11">Microtubule inner protein (MIP) part of the dynein-decorated doublet microtubules (DMTs) in cilia axoneme. Important for proper ciliary and flagellar beating. May act in cooperation with CFAP45 and axonemal dynein subunit DNAH11. May play a role in cell growth and/or survival.</text>
</comment>
<dbReference type="PANTHER" id="PTHR13720:SF14">
    <property type="entry name" value="CILIA- AND FLAGELLA-ASSOCIATED PROTEIN 52"/>
    <property type="match status" value="1"/>
</dbReference>
<dbReference type="CDD" id="cd00200">
    <property type="entry name" value="WD40"/>
    <property type="match status" value="1"/>
</dbReference>